<dbReference type="SUPFAM" id="SSF103473">
    <property type="entry name" value="MFS general substrate transporter"/>
    <property type="match status" value="1"/>
</dbReference>
<dbReference type="InterPro" id="IPR036259">
    <property type="entry name" value="MFS_trans_sf"/>
</dbReference>
<evidence type="ECO:0000313" key="10">
    <source>
        <dbReference type="Proteomes" id="UP001153069"/>
    </source>
</evidence>
<dbReference type="Pfam" id="PF00083">
    <property type="entry name" value="Sugar_tr"/>
    <property type="match status" value="1"/>
</dbReference>
<dbReference type="InterPro" id="IPR020846">
    <property type="entry name" value="MFS_dom"/>
</dbReference>
<evidence type="ECO:0000256" key="3">
    <source>
        <dbReference type="ARBA" id="ARBA00022692"/>
    </source>
</evidence>
<feature type="transmembrane region" description="Helical" evidence="7">
    <location>
        <begin position="165"/>
        <end position="186"/>
    </location>
</feature>
<organism evidence="9 10">
    <name type="scientific">Seminavis robusta</name>
    <dbReference type="NCBI Taxonomy" id="568900"/>
    <lineage>
        <taxon>Eukaryota</taxon>
        <taxon>Sar</taxon>
        <taxon>Stramenopiles</taxon>
        <taxon>Ochrophyta</taxon>
        <taxon>Bacillariophyta</taxon>
        <taxon>Bacillariophyceae</taxon>
        <taxon>Bacillariophycidae</taxon>
        <taxon>Naviculales</taxon>
        <taxon>Naviculaceae</taxon>
        <taxon>Seminavis</taxon>
    </lineage>
</organism>
<keyword evidence="5 7" id="KW-0472">Membrane</keyword>
<feature type="region of interest" description="Disordered" evidence="6">
    <location>
        <begin position="1"/>
        <end position="28"/>
    </location>
</feature>
<evidence type="ECO:0000256" key="7">
    <source>
        <dbReference type="SAM" id="Phobius"/>
    </source>
</evidence>
<evidence type="ECO:0000256" key="4">
    <source>
        <dbReference type="ARBA" id="ARBA00022989"/>
    </source>
</evidence>
<feature type="region of interest" description="Disordered" evidence="6">
    <location>
        <begin position="507"/>
        <end position="527"/>
    </location>
</feature>
<feature type="transmembrane region" description="Helical" evidence="7">
    <location>
        <begin position="231"/>
        <end position="253"/>
    </location>
</feature>
<reference evidence="9" key="1">
    <citation type="submission" date="2020-06" db="EMBL/GenBank/DDBJ databases">
        <authorList>
            <consortium name="Plant Systems Biology data submission"/>
        </authorList>
    </citation>
    <scope>NUCLEOTIDE SEQUENCE</scope>
    <source>
        <strain evidence="9">D6</strain>
    </source>
</reference>
<dbReference type="PROSITE" id="PS50850">
    <property type="entry name" value="MFS"/>
    <property type="match status" value="1"/>
</dbReference>
<sequence length="556" mass="60719">MNGENPSTNGTCSSSSEATNNGRRNDATAKLMNTADTASLSAGDDDDEEMEALVTISIDEAIDRIGYGRFQHRITVAAGLCFASDALEILLLSFLSVVLQTEWNLTDHQFSGIFASLFGGAFIGTLVLGRLADRFGRKPLFVLTASIIAFFGMGTALTQTYTQLLVARGLVGVGIGGITVPFDTLAEIMPTHSRGQGLVAPSYYWCGASLLVPIVASLTLDTTTDHSGSNWRVFVAVCAIPCVISAIVGVFVVPESPRWLCQQQQSPHALEKALHILRQAAHINGHGDDVFPPGVQLRPAQCQEQKANVSDLLSTEWRRTTLLLWCLWGSYAFLYYGTVIAVTLAFYNNNNNDSDTDTDNNPHSFDYLAMIVSSSAELAGVTLVKFTVDRWGRMYCMKQYFTAGGILVFVLCLRTSTNTTRLERIVWAFLARFFVYSGSLCVWIATAELLPTQLRTTGHSCANAVARIGAFLAPFLASPDKQPWKIGTSMLIASWILRIVSSQLPETTGRPMGQQPQQQQQQQHEEELTGTAVMTTTRNHQALPTEETYLEANGLT</sequence>
<dbReference type="PROSITE" id="PS00216">
    <property type="entry name" value="SUGAR_TRANSPORT_1"/>
    <property type="match status" value="1"/>
</dbReference>
<dbReference type="AlphaFoldDB" id="A0A9N8EGR6"/>
<protein>
    <submittedName>
        <fullName evidence="9">Synaptic vesicle 2-related protein</fullName>
    </submittedName>
</protein>
<evidence type="ECO:0000259" key="8">
    <source>
        <dbReference type="PROSITE" id="PS50850"/>
    </source>
</evidence>
<evidence type="ECO:0000313" key="9">
    <source>
        <dbReference type="EMBL" id="CAB9520080.1"/>
    </source>
</evidence>
<accession>A0A9N8EGR6</accession>
<feature type="transmembrane region" description="Helical" evidence="7">
    <location>
        <begin position="198"/>
        <end position="219"/>
    </location>
</feature>
<feature type="transmembrane region" description="Helical" evidence="7">
    <location>
        <begin position="140"/>
        <end position="159"/>
    </location>
</feature>
<evidence type="ECO:0000256" key="6">
    <source>
        <dbReference type="SAM" id="MobiDB-lite"/>
    </source>
</evidence>
<dbReference type="InterPro" id="IPR005828">
    <property type="entry name" value="MFS_sugar_transport-like"/>
</dbReference>
<feature type="transmembrane region" description="Helical" evidence="7">
    <location>
        <begin position="425"/>
        <end position="445"/>
    </location>
</feature>
<dbReference type="GO" id="GO:0022857">
    <property type="term" value="F:transmembrane transporter activity"/>
    <property type="evidence" value="ECO:0007669"/>
    <property type="project" value="InterPro"/>
</dbReference>
<dbReference type="InterPro" id="IPR005829">
    <property type="entry name" value="Sugar_transporter_CS"/>
</dbReference>
<evidence type="ECO:0000256" key="2">
    <source>
        <dbReference type="ARBA" id="ARBA00022448"/>
    </source>
</evidence>
<name>A0A9N8EGR6_9STRA</name>
<dbReference type="Gene3D" id="1.20.1250.20">
    <property type="entry name" value="MFS general substrate transporter like domains"/>
    <property type="match status" value="2"/>
</dbReference>
<dbReference type="PANTHER" id="PTHR23511:SF5">
    <property type="entry name" value="MAJOR FACILITATOR-TYPE TRANSPORTER HXNZ-RELATED"/>
    <property type="match status" value="1"/>
</dbReference>
<feature type="transmembrane region" description="Helical" evidence="7">
    <location>
        <begin position="110"/>
        <end position="128"/>
    </location>
</feature>
<dbReference type="GO" id="GO:0016020">
    <property type="term" value="C:membrane"/>
    <property type="evidence" value="ECO:0007669"/>
    <property type="project" value="UniProtKB-SubCell"/>
</dbReference>
<feature type="compositionally biased region" description="Polar residues" evidence="6">
    <location>
        <begin position="1"/>
        <end position="22"/>
    </location>
</feature>
<proteinExistence type="predicted"/>
<gene>
    <name evidence="9" type="ORF">SEMRO_1072_G238010.1</name>
</gene>
<feature type="transmembrane region" description="Helical" evidence="7">
    <location>
        <begin position="400"/>
        <end position="419"/>
    </location>
</feature>
<feature type="transmembrane region" description="Helical" evidence="7">
    <location>
        <begin position="74"/>
        <end position="98"/>
    </location>
</feature>
<dbReference type="Proteomes" id="UP001153069">
    <property type="component" value="Unassembled WGS sequence"/>
</dbReference>
<keyword evidence="2" id="KW-0813">Transport</keyword>
<comment type="subcellular location">
    <subcellularLocation>
        <location evidence="1">Membrane</location>
        <topology evidence="1">Multi-pass membrane protein</topology>
    </subcellularLocation>
</comment>
<dbReference type="OrthoDB" id="4139357at2759"/>
<feature type="transmembrane region" description="Helical" evidence="7">
    <location>
        <begin position="322"/>
        <end position="347"/>
    </location>
</feature>
<comment type="caution">
    <text evidence="9">The sequence shown here is derived from an EMBL/GenBank/DDBJ whole genome shotgun (WGS) entry which is preliminary data.</text>
</comment>
<dbReference type="PANTHER" id="PTHR23511">
    <property type="entry name" value="SYNAPTIC VESICLE GLYCOPROTEIN 2"/>
    <property type="match status" value="1"/>
</dbReference>
<evidence type="ECO:0000256" key="5">
    <source>
        <dbReference type="ARBA" id="ARBA00023136"/>
    </source>
</evidence>
<keyword evidence="3 7" id="KW-0812">Transmembrane</keyword>
<feature type="domain" description="Major facilitator superfamily (MFS) profile" evidence="8">
    <location>
        <begin position="74"/>
        <end position="505"/>
    </location>
</feature>
<evidence type="ECO:0000256" key="1">
    <source>
        <dbReference type="ARBA" id="ARBA00004141"/>
    </source>
</evidence>
<keyword evidence="4 7" id="KW-1133">Transmembrane helix</keyword>
<dbReference type="EMBL" id="CAICTM010001070">
    <property type="protein sequence ID" value="CAB9520080.1"/>
    <property type="molecule type" value="Genomic_DNA"/>
</dbReference>
<keyword evidence="10" id="KW-1185">Reference proteome</keyword>